<dbReference type="GO" id="GO:0016209">
    <property type="term" value="F:antioxidant activity"/>
    <property type="evidence" value="ECO:0007669"/>
    <property type="project" value="InterPro"/>
</dbReference>
<gene>
    <name evidence="2" type="ORF">HLUCCA11_11475</name>
</gene>
<sequence length="194" mass="21145">MVKTLSTMLSLGTLAPAFSLPDVVSGETLTLDSFKGKKGFLIMFICQHCPFVKHVEDELGRIGQDYVPQGLGILAVSANSIETHPQDDPDNMREQVKRAGFNFPYAYDATQQVAKSYTAACTPDFFLFDSDFKLAYRGQLDDSRPGNDKPVTGESLRAAIDQVVAGEPVPETQSPSIGCNIKWAPGNEPDYFGS</sequence>
<evidence type="ECO:0000313" key="3">
    <source>
        <dbReference type="Proteomes" id="UP000050465"/>
    </source>
</evidence>
<dbReference type="SUPFAM" id="SSF52833">
    <property type="entry name" value="Thioredoxin-like"/>
    <property type="match status" value="1"/>
</dbReference>
<accession>A0A0P7ZQC7</accession>
<dbReference type="Proteomes" id="UP000050465">
    <property type="component" value="Unassembled WGS sequence"/>
</dbReference>
<dbReference type="EMBL" id="LJZR01000013">
    <property type="protein sequence ID" value="KPQ35302.1"/>
    <property type="molecule type" value="Genomic_DNA"/>
</dbReference>
<evidence type="ECO:0000259" key="1">
    <source>
        <dbReference type="PROSITE" id="PS51352"/>
    </source>
</evidence>
<organism evidence="2 3">
    <name type="scientific">Phormidesmis priestleyi Ana</name>
    <dbReference type="NCBI Taxonomy" id="1666911"/>
    <lineage>
        <taxon>Bacteria</taxon>
        <taxon>Bacillati</taxon>
        <taxon>Cyanobacteriota</taxon>
        <taxon>Cyanophyceae</taxon>
        <taxon>Leptolyngbyales</taxon>
        <taxon>Leptolyngbyaceae</taxon>
        <taxon>Phormidesmis</taxon>
    </lineage>
</organism>
<feature type="domain" description="Thioredoxin" evidence="1">
    <location>
        <begin position="9"/>
        <end position="165"/>
    </location>
</feature>
<proteinExistence type="predicted"/>
<comment type="caution">
    <text evidence="2">The sequence shown here is derived from an EMBL/GenBank/DDBJ whole genome shotgun (WGS) entry which is preliminary data.</text>
</comment>
<dbReference type="PATRIC" id="fig|1666911.3.peg.520"/>
<dbReference type="GO" id="GO:0016491">
    <property type="term" value="F:oxidoreductase activity"/>
    <property type="evidence" value="ECO:0007669"/>
    <property type="project" value="InterPro"/>
</dbReference>
<protein>
    <submittedName>
        <fullName evidence="2">Peroxiredoxin</fullName>
    </submittedName>
</protein>
<evidence type="ECO:0000313" key="2">
    <source>
        <dbReference type="EMBL" id="KPQ35302.1"/>
    </source>
</evidence>
<dbReference type="InterPro" id="IPR047262">
    <property type="entry name" value="PRX-like1"/>
</dbReference>
<dbReference type="PANTHER" id="PTHR43640">
    <property type="entry name" value="OS07G0260300 PROTEIN"/>
    <property type="match status" value="1"/>
</dbReference>
<dbReference type="Pfam" id="PF00578">
    <property type="entry name" value="AhpC-TSA"/>
    <property type="match status" value="1"/>
</dbReference>
<dbReference type="InterPro" id="IPR000866">
    <property type="entry name" value="AhpC/TSA"/>
</dbReference>
<dbReference type="InterPro" id="IPR013766">
    <property type="entry name" value="Thioredoxin_domain"/>
</dbReference>
<dbReference type="STRING" id="1666911.HLUCCA11_11475"/>
<dbReference type="PROSITE" id="PS51352">
    <property type="entry name" value="THIOREDOXIN_2"/>
    <property type="match status" value="1"/>
</dbReference>
<dbReference type="PANTHER" id="PTHR43640:SF1">
    <property type="entry name" value="THIOREDOXIN-DEPENDENT PEROXIREDOXIN"/>
    <property type="match status" value="1"/>
</dbReference>
<dbReference type="AlphaFoldDB" id="A0A0P7ZQC7"/>
<dbReference type="Gene3D" id="3.40.30.10">
    <property type="entry name" value="Glutaredoxin"/>
    <property type="match status" value="1"/>
</dbReference>
<dbReference type="InterPro" id="IPR036249">
    <property type="entry name" value="Thioredoxin-like_sf"/>
</dbReference>
<dbReference type="CDD" id="cd02969">
    <property type="entry name" value="PRX_like1"/>
    <property type="match status" value="1"/>
</dbReference>
<name>A0A0P7ZQC7_9CYAN</name>
<reference evidence="2 3" key="1">
    <citation type="submission" date="2015-09" db="EMBL/GenBank/DDBJ databases">
        <title>Identification and resolution of microdiversity through metagenomic sequencing of parallel consortia.</title>
        <authorList>
            <person name="Nelson W.C."/>
            <person name="Romine M.F."/>
            <person name="Lindemann S.R."/>
        </authorList>
    </citation>
    <scope>NUCLEOTIDE SEQUENCE [LARGE SCALE GENOMIC DNA]</scope>
    <source>
        <strain evidence="2">Ana</strain>
    </source>
</reference>